<feature type="region of interest" description="Disordered" evidence="1">
    <location>
        <begin position="19"/>
        <end position="65"/>
    </location>
</feature>
<organism evidence="2 3">
    <name type="scientific">Paramuricea clavata</name>
    <name type="common">Red gorgonian</name>
    <name type="synonym">Violescent sea-whip</name>
    <dbReference type="NCBI Taxonomy" id="317549"/>
    <lineage>
        <taxon>Eukaryota</taxon>
        <taxon>Metazoa</taxon>
        <taxon>Cnidaria</taxon>
        <taxon>Anthozoa</taxon>
        <taxon>Octocorallia</taxon>
        <taxon>Malacalcyonacea</taxon>
        <taxon>Plexauridae</taxon>
        <taxon>Paramuricea</taxon>
    </lineage>
</organism>
<evidence type="ECO:0000313" key="2">
    <source>
        <dbReference type="EMBL" id="CAB4034602.1"/>
    </source>
</evidence>
<name>A0A7D9JS06_PARCT</name>
<sequence>MEDRLHAVKMVARSKDVNIDYTSTTTRKARKRKRSSQIGDKTGESGPPDKLRHIRDSDKERPKEGQALIHSTVMVEYQEKDGETLIYLGWLVGTIKSYNKRKGGAHCLRIVIAHIIFTWENVVNCREMLHVS</sequence>
<reference evidence="2" key="1">
    <citation type="submission" date="2020-04" db="EMBL/GenBank/DDBJ databases">
        <authorList>
            <person name="Alioto T."/>
            <person name="Alioto T."/>
            <person name="Gomez Garrido J."/>
        </authorList>
    </citation>
    <scope>NUCLEOTIDE SEQUENCE</scope>
    <source>
        <strain evidence="2">A484AB</strain>
    </source>
</reference>
<keyword evidence="3" id="KW-1185">Reference proteome</keyword>
<evidence type="ECO:0000256" key="1">
    <source>
        <dbReference type="SAM" id="MobiDB-lite"/>
    </source>
</evidence>
<comment type="caution">
    <text evidence="2">The sequence shown here is derived from an EMBL/GenBank/DDBJ whole genome shotgun (WGS) entry which is preliminary data.</text>
</comment>
<dbReference type="Proteomes" id="UP001152795">
    <property type="component" value="Unassembled WGS sequence"/>
</dbReference>
<evidence type="ECO:0000313" key="3">
    <source>
        <dbReference type="Proteomes" id="UP001152795"/>
    </source>
</evidence>
<accession>A0A7D9JS06</accession>
<gene>
    <name evidence="2" type="ORF">PACLA_8A067569</name>
</gene>
<dbReference type="EMBL" id="CACRXK020020253">
    <property type="protein sequence ID" value="CAB4034602.1"/>
    <property type="molecule type" value="Genomic_DNA"/>
</dbReference>
<dbReference type="AlphaFoldDB" id="A0A7D9JS06"/>
<proteinExistence type="predicted"/>
<feature type="compositionally biased region" description="Basic and acidic residues" evidence="1">
    <location>
        <begin position="41"/>
        <end position="64"/>
    </location>
</feature>
<protein>
    <submittedName>
        <fullName evidence="2">Uncharacterized protein</fullName>
    </submittedName>
</protein>